<organism evidence="6">
    <name type="scientific">freshwater metagenome</name>
    <dbReference type="NCBI Taxonomy" id="449393"/>
    <lineage>
        <taxon>unclassified sequences</taxon>
        <taxon>metagenomes</taxon>
        <taxon>ecological metagenomes</taxon>
    </lineage>
</organism>
<dbReference type="Gene3D" id="3.40.630.10">
    <property type="entry name" value="Zn peptidases"/>
    <property type="match status" value="1"/>
</dbReference>
<dbReference type="AlphaFoldDB" id="A0A6J6FFL9"/>
<dbReference type="SUPFAM" id="SSF53187">
    <property type="entry name" value="Zn-dependent exopeptidases"/>
    <property type="match status" value="1"/>
</dbReference>
<evidence type="ECO:0000313" key="6">
    <source>
        <dbReference type="EMBL" id="CAB4587716.1"/>
    </source>
</evidence>
<dbReference type="EMBL" id="CAFBLO010000016">
    <property type="protein sequence ID" value="CAB4861870.1"/>
    <property type="molecule type" value="Genomic_DNA"/>
</dbReference>
<dbReference type="InterPro" id="IPR043472">
    <property type="entry name" value="Macro_dom-like"/>
</dbReference>
<dbReference type="GO" id="GO:0005737">
    <property type="term" value="C:cytoplasm"/>
    <property type="evidence" value="ECO:0007669"/>
    <property type="project" value="InterPro"/>
</dbReference>
<keyword evidence="4" id="KW-0378">Hydrolase</keyword>
<evidence type="ECO:0000256" key="4">
    <source>
        <dbReference type="ARBA" id="ARBA00022801"/>
    </source>
</evidence>
<dbReference type="SUPFAM" id="SSF52949">
    <property type="entry name" value="Macro domain-like"/>
    <property type="match status" value="1"/>
</dbReference>
<dbReference type="NCBIfam" id="NF002073">
    <property type="entry name" value="PRK00913.1-2"/>
    <property type="match status" value="1"/>
</dbReference>
<dbReference type="InterPro" id="IPR011356">
    <property type="entry name" value="Leucine_aapep/pepB"/>
</dbReference>
<proteinExistence type="inferred from homology"/>
<protein>
    <submittedName>
        <fullName evidence="6">Unannotated protein</fullName>
    </submittedName>
</protein>
<dbReference type="PANTHER" id="PTHR11963">
    <property type="entry name" value="LEUCINE AMINOPEPTIDASE-RELATED"/>
    <property type="match status" value="1"/>
</dbReference>
<dbReference type="GO" id="GO:0070006">
    <property type="term" value="F:metalloaminopeptidase activity"/>
    <property type="evidence" value="ECO:0007669"/>
    <property type="project" value="InterPro"/>
</dbReference>
<keyword evidence="3" id="KW-0645">Protease</keyword>
<dbReference type="InterPro" id="IPR000819">
    <property type="entry name" value="Peptidase_M17_C"/>
</dbReference>
<gene>
    <name evidence="6" type="ORF">UFOPK1767_00754</name>
    <name evidence="7" type="ORF">UFOPK3364_00294</name>
</gene>
<feature type="domain" description="Cytosol aminopeptidase" evidence="5">
    <location>
        <begin position="296"/>
        <end position="303"/>
    </location>
</feature>
<accession>A0A6J6FFL9</accession>
<dbReference type="PROSITE" id="PS00631">
    <property type="entry name" value="CYTOSOL_AP"/>
    <property type="match status" value="1"/>
</dbReference>
<evidence type="ECO:0000256" key="3">
    <source>
        <dbReference type="ARBA" id="ARBA00022670"/>
    </source>
</evidence>
<sequence>MSHGIRGKLGRWLTDAIDRVGFDGGTDSVSILPAPQWSDYRTIALVGFGSGPKRISNLRYAAATATRTLSGHVVVNIPTRSGAEATAIAEGALLGSLKTMSRKSGDRPAVITDLTLVSRHAPLFDDVRPGVKAVGVVRDLVTEVPNILSPEELARRVVELSSGTELRVEVLDEHALERGAYGGILGIGAGSARPPRLVIVRYSPKGATRHIALVGKGITFDTGGLSIKPANSMLGMKYDMTGAATVFAVTRAIAERKLPIAVTAWLCIAENMPSGTAIRPNDVITIRGGKTVEVTNTDAEGRVVLADGLVAASEENPDYIVDVATLTGSARVALGHRIAGLMGDDEVTTALKTASDTVGEETWAMPLPDYLLPILASDVADIANSKVGNTAGGMLIGGIFLREFVGLGADGNRIPWAHLDIAGPANNAFAPYGFVPKGATGTMVRTLIEFARRLADSPANTR</sequence>
<name>A0A6J6FFL9_9ZZZZ</name>
<evidence type="ECO:0000313" key="7">
    <source>
        <dbReference type="EMBL" id="CAB4861870.1"/>
    </source>
</evidence>
<keyword evidence="2" id="KW-0031">Aminopeptidase</keyword>
<dbReference type="InterPro" id="IPR008283">
    <property type="entry name" value="Peptidase_M17_N"/>
</dbReference>
<dbReference type="GO" id="GO:0030145">
    <property type="term" value="F:manganese ion binding"/>
    <property type="evidence" value="ECO:0007669"/>
    <property type="project" value="InterPro"/>
</dbReference>
<dbReference type="Pfam" id="PF00883">
    <property type="entry name" value="Peptidase_M17"/>
    <property type="match status" value="1"/>
</dbReference>
<evidence type="ECO:0000256" key="2">
    <source>
        <dbReference type="ARBA" id="ARBA00022438"/>
    </source>
</evidence>
<dbReference type="Pfam" id="PF02789">
    <property type="entry name" value="Peptidase_M17_N"/>
    <property type="match status" value="1"/>
</dbReference>
<dbReference type="PRINTS" id="PR00481">
    <property type="entry name" value="LAMNOPPTDASE"/>
</dbReference>
<evidence type="ECO:0000259" key="5">
    <source>
        <dbReference type="PROSITE" id="PS00631"/>
    </source>
</evidence>
<evidence type="ECO:0000256" key="1">
    <source>
        <dbReference type="ARBA" id="ARBA00009528"/>
    </source>
</evidence>
<dbReference type="Gene3D" id="3.40.220.10">
    <property type="entry name" value="Leucine Aminopeptidase, subunit E, domain 1"/>
    <property type="match status" value="1"/>
</dbReference>
<dbReference type="PANTHER" id="PTHR11963:SF23">
    <property type="entry name" value="CYTOSOL AMINOPEPTIDASE"/>
    <property type="match status" value="1"/>
</dbReference>
<reference evidence="6" key="1">
    <citation type="submission" date="2020-05" db="EMBL/GenBank/DDBJ databases">
        <authorList>
            <person name="Chiriac C."/>
            <person name="Salcher M."/>
            <person name="Ghai R."/>
            <person name="Kavagutti S V."/>
        </authorList>
    </citation>
    <scope>NUCLEOTIDE SEQUENCE</scope>
</reference>
<dbReference type="CDD" id="cd00433">
    <property type="entry name" value="Peptidase_M17"/>
    <property type="match status" value="1"/>
</dbReference>
<dbReference type="GO" id="GO:0006508">
    <property type="term" value="P:proteolysis"/>
    <property type="evidence" value="ECO:0007669"/>
    <property type="project" value="UniProtKB-KW"/>
</dbReference>
<dbReference type="EMBL" id="CAEZTZ010000098">
    <property type="protein sequence ID" value="CAB4587716.1"/>
    <property type="molecule type" value="Genomic_DNA"/>
</dbReference>
<comment type="similarity">
    <text evidence="1">Belongs to the peptidase M17 family.</text>
</comment>